<keyword evidence="6 8" id="KW-0472">Membrane</keyword>
<dbReference type="Gene3D" id="2.170.130.10">
    <property type="entry name" value="TonB-dependent receptor, plug domain"/>
    <property type="match status" value="1"/>
</dbReference>
<dbReference type="InterPro" id="IPR023997">
    <property type="entry name" value="TonB-dep_OMP_SusC/RagA_CS"/>
</dbReference>
<dbReference type="GO" id="GO:0009279">
    <property type="term" value="C:cell outer membrane"/>
    <property type="evidence" value="ECO:0007669"/>
    <property type="project" value="UniProtKB-SubCell"/>
</dbReference>
<dbReference type="EMBL" id="QLMC01000011">
    <property type="protein sequence ID" value="RAJ90881.1"/>
    <property type="molecule type" value="Genomic_DNA"/>
</dbReference>
<evidence type="ECO:0000256" key="2">
    <source>
        <dbReference type="ARBA" id="ARBA00022448"/>
    </source>
</evidence>
<evidence type="ECO:0000256" key="4">
    <source>
        <dbReference type="ARBA" id="ARBA00022692"/>
    </source>
</evidence>
<protein>
    <submittedName>
        <fullName evidence="12">TonB-linked SusC/RagA family outer membrane protein</fullName>
    </submittedName>
</protein>
<dbReference type="InterPro" id="IPR008969">
    <property type="entry name" value="CarboxyPept-like_regulatory"/>
</dbReference>
<reference evidence="12 13" key="1">
    <citation type="submission" date="2018-06" db="EMBL/GenBank/DDBJ databases">
        <title>Genomic Encyclopedia of Archaeal and Bacterial Type Strains, Phase II (KMG-II): from individual species to whole genera.</title>
        <authorList>
            <person name="Goeker M."/>
        </authorList>
    </citation>
    <scope>NUCLEOTIDE SEQUENCE [LARGE SCALE GENOMIC DNA]</scope>
    <source>
        <strain evidence="12 13">DSM 21851</strain>
    </source>
</reference>
<keyword evidence="2 8" id="KW-0813">Transport</keyword>
<dbReference type="OrthoDB" id="9768177at2"/>
<keyword evidence="5 9" id="KW-0798">TonB box</keyword>
<keyword evidence="7 8" id="KW-0998">Cell outer membrane</keyword>
<dbReference type="InterPro" id="IPR000531">
    <property type="entry name" value="Beta-barrel_TonB"/>
</dbReference>
<comment type="similarity">
    <text evidence="8 9">Belongs to the TonB-dependent receptor family.</text>
</comment>
<organism evidence="12 13">
    <name type="scientific">Larkinella arboricola</name>
    <dbReference type="NCBI Taxonomy" id="643671"/>
    <lineage>
        <taxon>Bacteria</taxon>
        <taxon>Pseudomonadati</taxon>
        <taxon>Bacteroidota</taxon>
        <taxon>Cytophagia</taxon>
        <taxon>Cytophagales</taxon>
        <taxon>Spirosomataceae</taxon>
        <taxon>Larkinella</taxon>
    </lineage>
</organism>
<dbReference type="NCBIfam" id="TIGR04056">
    <property type="entry name" value="OMP_RagA_SusC"/>
    <property type="match status" value="1"/>
</dbReference>
<evidence type="ECO:0000256" key="3">
    <source>
        <dbReference type="ARBA" id="ARBA00022452"/>
    </source>
</evidence>
<dbReference type="InterPro" id="IPR036942">
    <property type="entry name" value="Beta-barrel_TonB_sf"/>
</dbReference>
<dbReference type="Gene3D" id="2.40.170.20">
    <property type="entry name" value="TonB-dependent receptor, beta-barrel domain"/>
    <property type="match status" value="1"/>
</dbReference>
<keyword evidence="3 8" id="KW-1134">Transmembrane beta strand</keyword>
<evidence type="ECO:0000256" key="5">
    <source>
        <dbReference type="ARBA" id="ARBA00023077"/>
    </source>
</evidence>
<comment type="caution">
    <text evidence="12">The sequence shown here is derived from an EMBL/GenBank/DDBJ whole genome shotgun (WGS) entry which is preliminary data.</text>
</comment>
<dbReference type="AlphaFoldDB" id="A0A327WL58"/>
<gene>
    <name evidence="12" type="ORF">LX87_05425</name>
</gene>
<dbReference type="Pfam" id="PF07715">
    <property type="entry name" value="Plug"/>
    <property type="match status" value="1"/>
</dbReference>
<evidence type="ECO:0000313" key="13">
    <source>
        <dbReference type="Proteomes" id="UP000248790"/>
    </source>
</evidence>
<dbReference type="Gene3D" id="2.60.40.1120">
    <property type="entry name" value="Carboxypeptidase-like, regulatory domain"/>
    <property type="match status" value="1"/>
</dbReference>
<keyword evidence="4 8" id="KW-0812">Transmembrane</keyword>
<evidence type="ECO:0000256" key="9">
    <source>
        <dbReference type="RuleBase" id="RU003357"/>
    </source>
</evidence>
<dbReference type="InterPro" id="IPR023996">
    <property type="entry name" value="TonB-dep_OMP_SusC/RagA"/>
</dbReference>
<evidence type="ECO:0000259" key="11">
    <source>
        <dbReference type="Pfam" id="PF07715"/>
    </source>
</evidence>
<dbReference type="InterPro" id="IPR012910">
    <property type="entry name" value="Plug_dom"/>
</dbReference>
<evidence type="ECO:0000256" key="8">
    <source>
        <dbReference type="PROSITE-ProRule" id="PRU01360"/>
    </source>
</evidence>
<dbReference type="InterPro" id="IPR039426">
    <property type="entry name" value="TonB-dep_rcpt-like"/>
</dbReference>
<evidence type="ECO:0000259" key="10">
    <source>
        <dbReference type="Pfam" id="PF00593"/>
    </source>
</evidence>
<dbReference type="SUPFAM" id="SSF56935">
    <property type="entry name" value="Porins"/>
    <property type="match status" value="1"/>
</dbReference>
<dbReference type="PROSITE" id="PS52016">
    <property type="entry name" value="TONB_DEPENDENT_REC_3"/>
    <property type="match status" value="1"/>
</dbReference>
<evidence type="ECO:0000256" key="1">
    <source>
        <dbReference type="ARBA" id="ARBA00004571"/>
    </source>
</evidence>
<dbReference type="Pfam" id="PF00593">
    <property type="entry name" value="TonB_dep_Rec_b-barrel"/>
    <property type="match status" value="1"/>
</dbReference>
<feature type="domain" description="TonB-dependent receptor plug" evidence="11">
    <location>
        <begin position="148"/>
        <end position="271"/>
    </location>
</feature>
<name>A0A327WL58_LARAB</name>
<evidence type="ECO:0000313" key="12">
    <source>
        <dbReference type="EMBL" id="RAJ90881.1"/>
    </source>
</evidence>
<dbReference type="NCBIfam" id="TIGR04057">
    <property type="entry name" value="SusC_RagA_signa"/>
    <property type="match status" value="1"/>
</dbReference>
<dbReference type="Proteomes" id="UP000248790">
    <property type="component" value="Unassembled WGS sequence"/>
</dbReference>
<accession>A0A327WL58</accession>
<dbReference type="InterPro" id="IPR037066">
    <property type="entry name" value="Plug_dom_sf"/>
</dbReference>
<dbReference type="SUPFAM" id="SSF49464">
    <property type="entry name" value="Carboxypeptidase regulatory domain-like"/>
    <property type="match status" value="1"/>
</dbReference>
<dbReference type="Pfam" id="PF13715">
    <property type="entry name" value="CarbopepD_reg_2"/>
    <property type="match status" value="1"/>
</dbReference>
<evidence type="ECO:0000256" key="6">
    <source>
        <dbReference type="ARBA" id="ARBA00023136"/>
    </source>
</evidence>
<proteinExistence type="inferred from homology"/>
<feature type="domain" description="TonB-dependent receptor-like beta-barrel" evidence="10">
    <location>
        <begin position="432"/>
        <end position="912"/>
    </location>
</feature>
<sequence>MDRQNPKKPNFNRIRLSFTSNSGRRSASAWRILSCMMLIALFMGSTVSSVSAQNHRVTGKVVGKDGASLPGVNVIIKGTTTGASTDSEGKYTVNAPSGNATLTFSFIGYVSQDIELGGKTVVNVTLLEDVTQLNEVVVTALGIERSAKTLTYSTQQVSGKQLVDVRDANFVNTLSGKVAGMVVSQGSSGPGSAARVTLRGNRSIAGNNNALFVVDGVPIDNSVRSQVNSDFGGTNRSDGAANINPDDIESMNVLKGAAAAALYGSRAANGVIMITTKKGKAGKITTDINSGVVVETPFLLPKFQNSYGQGAGGVSSENATGSWGASATTYPNNIRDFYRNGVSTNNSIGISGGTDKVQTYLSYTHNMNQGIIPNNELLRHTINLRINAQPVKGLSVDGKITYVNQDIKNKPYSGENSGPIMNLLKVPRSVDLNEYKNYQTDRGTPTYWTSSGIYMNPYWTINKTFANEKRDRAIILGSAKYELTNWLNVQGRISYDTYVDDYDRGWANGTLLYAAAGGNYEAFIGKTLERNLDLIFSGNNKIGKDFGITYNFGAGSTYNKYSEVGAIATGLSVVDKFDLTFATNLTKVSTFSEKELQYVFGAASVSFRDYLTFDASLRNDWSSTLPSPHSYMYASFGGNFILSDAVKLPNWLNFAKVRGSWAQVGNDTSPYQLDPTYGFTVGGTTGYISRTTTLPNVNLKPEISSSTEFGLDLRTLNGRLGLDFTYYNSNTVNQILTLALANASGYNSQLINAGKINNRGFEIVLTGKPLREGKIDWQTTVNVARNINKVVSLHESIKKATLGSGIRSAGPVVAEGGSYGDMEGYTWQRDGQGRYVVNNAGLPVVGPIAKIGNFNPRFTIGWNNTFNYKNFLLSFLVDGRIGGTMTSGTEANLAFDGNADYTTAHREGGWVLDAVKADGTPNTTAIKAEQFWQTVSQGRYSWGEFFTYDATNIRLREISLGYNIPLASKFFTNARVSLTARNLFFLYRGYTTLDIPGLEKRKMQFDPDMNLGAGNFQGLDYGNLPSTRTLGLNLKLSF</sequence>
<comment type="subcellular location">
    <subcellularLocation>
        <location evidence="1 8">Cell outer membrane</location>
        <topology evidence="1 8">Multi-pass membrane protein</topology>
    </subcellularLocation>
</comment>
<evidence type="ECO:0000256" key="7">
    <source>
        <dbReference type="ARBA" id="ARBA00023237"/>
    </source>
</evidence>
<keyword evidence="13" id="KW-1185">Reference proteome</keyword>